<feature type="domain" description="Asl1-like glycosyl hydrolase catalytic" evidence="3">
    <location>
        <begin position="225"/>
        <end position="442"/>
    </location>
</feature>
<dbReference type="AlphaFoldDB" id="A0AAN7Y9P0"/>
<dbReference type="EMBL" id="JAVRRJ010000006">
    <property type="protein sequence ID" value="KAK5083703.1"/>
    <property type="molecule type" value="Genomic_DNA"/>
</dbReference>
<evidence type="ECO:0000256" key="2">
    <source>
        <dbReference type="SAM" id="SignalP"/>
    </source>
</evidence>
<accession>A0AAN7Y9P0</accession>
<keyword evidence="5" id="KW-1185">Reference proteome</keyword>
<feature type="signal peptide" evidence="2">
    <location>
        <begin position="1"/>
        <end position="18"/>
    </location>
</feature>
<evidence type="ECO:0000259" key="3">
    <source>
        <dbReference type="Pfam" id="PF11790"/>
    </source>
</evidence>
<feature type="compositionally biased region" description="Polar residues" evidence="1">
    <location>
        <begin position="37"/>
        <end position="49"/>
    </location>
</feature>
<reference evidence="4 5" key="1">
    <citation type="submission" date="2023-08" db="EMBL/GenBank/DDBJ databases">
        <title>Black Yeasts Isolated from many extreme environments.</title>
        <authorList>
            <person name="Coleine C."/>
            <person name="Stajich J.E."/>
            <person name="Selbmann L."/>
        </authorList>
    </citation>
    <scope>NUCLEOTIDE SEQUENCE [LARGE SCALE GENOMIC DNA]</scope>
    <source>
        <strain evidence="4 5">CCFEE 5910</strain>
    </source>
</reference>
<name>A0AAN7Y9P0_9EURO</name>
<keyword evidence="2" id="KW-0732">Signal</keyword>
<gene>
    <name evidence="4" type="ORF">LTR05_006207</name>
</gene>
<sequence>MQTKTLAIFALSASAVIASPFHKRMPEYQHRKFHGTGSRTRSVRPTGTGSPFPVGNDTDGFFGPTGTGVFTLPMESDSSVPTTFGNVVSDIDASSTLSCSTVSVVTSTSTNLITVTATPDAETKAVSLTVSSVSAGQFYGGQGSRSNNGGNWGQSTSAAGVSAPASSAPAKPSTTFATVPSASVPAGSASVSASVSASKSATTSAAASASAVAPSSGSSGGKRGISFNDAKLVAAFGSSVSWSYNWAATESGNLGGIEYVPMMWGRNDVSTFASKVGNAKHVLSFNEPDLGEQANIDASTAASLHKQAMAPLVGKVRIGSPAVTNGPSPMGTGWLSAFFEACGSGCPVDFVAYHWYAGADSIAYFKQHTEDVIATAKKYGVTKVWLTEFQPTTGTAAQQATFMQQAVNYLDGNPDVERYSAFMASEGTLLSGGSLNTLGQAYASA</sequence>
<dbReference type="GO" id="GO:0009277">
    <property type="term" value="C:fungal-type cell wall"/>
    <property type="evidence" value="ECO:0007669"/>
    <property type="project" value="TreeGrafter"/>
</dbReference>
<dbReference type="InterPro" id="IPR017853">
    <property type="entry name" value="GH"/>
</dbReference>
<dbReference type="PANTHER" id="PTHR34154:SF10">
    <property type="entry name" value="ASL1-LIKE GLYCOSYL HYDROLASE CATALYTIC DOMAIN-CONTAINING PROTEIN"/>
    <property type="match status" value="1"/>
</dbReference>
<comment type="caution">
    <text evidence="4">The sequence shown here is derived from an EMBL/GenBank/DDBJ whole genome shotgun (WGS) entry which is preliminary data.</text>
</comment>
<dbReference type="Gene3D" id="3.20.20.80">
    <property type="entry name" value="Glycosidases"/>
    <property type="match status" value="1"/>
</dbReference>
<organism evidence="4 5">
    <name type="scientific">Lithohypha guttulata</name>
    <dbReference type="NCBI Taxonomy" id="1690604"/>
    <lineage>
        <taxon>Eukaryota</taxon>
        <taxon>Fungi</taxon>
        <taxon>Dikarya</taxon>
        <taxon>Ascomycota</taxon>
        <taxon>Pezizomycotina</taxon>
        <taxon>Eurotiomycetes</taxon>
        <taxon>Chaetothyriomycetidae</taxon>
        <taxon>Chaetothyriales</taxon>
        <taxon>Trichomeriaceae</taxon>
        <taxon>Lithohypha</taxon>
    </lineage>
</organism>
<evidence type="ECO:0000313" key="4">
    <source>
        <dbReference type="EMBL" id="KAK5083703.1"/>
    </source>
</evidence>
<evidence type="ECO:0000256" key="1">
    <source>
        <dbReference type="SAM" id="MobiDB-lite"/>
    </source>
</evidence>
<feature type="chain" id="PRO_5043014138" description="Asl1-like glycosyl hydrolase catalytic domain-containing protein" evidence="2">
    <location>
        <begin position="19"/>
        <end position="445"/>
    </location>
</feature>
<dbReference type="InterPro" id="IPR024655">
    <property type="entry name" value="Asl1_glyco_hydro_catalytic"/>
</dbReference>
<protein>
    <recommendedName>
        <fullName evidence="3">Asl1-like glycosyl hydrolase catalytic domain-containing protein</fullName>
    </recommendedName>
</protein>
<dbReference type="PANTHER" id="PTHR34154">
    <property type="entry name" value="ALKALI-SENSITIVE LINKAGE PROTEIN 1"/>
    <property type="match status" value="1"/>
</dbReference>
<dbReference type="Proteomes" id="UP001309876">
    <property type="component" value="Unassembled WGS sequence"/>
</dbReference>
<feature type="region of interest" description="Disordered" evidence="1">
    <location>
        <begin position="139"/>
        <end position="175"/>
    </location>
</feature>
<evidence type="ECO:0000313" key="5">
    <source>
        <dbReference type="Proteomes" id="UP001309876"/>
    </source>
</evidence>
<feature type="region of interest" description="Disordered" evidence="1">
    <location>
        <begin position="33"/>
        <end position="58"/>
    </location>
</feature>
<dbReference type="InterPro" id="IPR053183">
    <property type="entry name" value="ASL1"/>
</dbReference>
<dbReference type="Pfam" id="PF11790">
    <property type="entry name" value="Glyco_hydro_cc"/>
    <property type="match status" value="1"/>
</dbReference>
<proteinExistence type="predicted"/>
<feature type="compositionally biased region" description="Low complexity" evidence="1">
    <location>
        <begin position="144"/>
        <end position="175"/>
    </location>
</feature>
<dbReference type="GO" id="GO:0071966">
    <property type="term" value="P:fungal-type cell wall polysaccharide metabolic process"/>
    <property type="evidence" value="ECO:0007669"/>
    <property type="project" value="TreeGrafter"/>
</dbReference>
<dbReference type="SUPFAM" id="SSF51445">
    <property type="entry name" value="(Trans)glycosidases"/>
    <property type="match status" value="1"/>
</dbReference>